<dbReference type="GO" id="GO:0008009">
    <property type="term" value="F:chemokine activity"/>
    <property type="evidence" value="ECO:0007669"/>
    <property type="project" value="InterPro"/>
</dbReference>
<dbReference type="SUPFAM" id="SSF54117">
    <property type="entry name" value="Interleukin 8-like chemokines"/>
    <property type="match status" value="1"/>
</dbReference>
<evidence type="ECO:0000256" key="4">
    <source>
        <dbReference type="SAM" id="SignalP"/>
    </source>
</evidence>
<evidence type="ECO:0000313" key="7">
    <source>
        <dbReference type="Proteomes" id="UP000694564"/>
    </source>
</evidence>
<feature type="signal peptide" evidence="4">
    <location>
        <begin position="1"/>
        <end position="23"/>
    </location>
</feature>
<dbReference type="GO" id="GO:0006955">
    <property type="term" value="P:immune response"/>
    <property type="evidence" value="ECO:0007669"/>
    <property type="project" value="InterPro"/>
</dbReference>
<feature type="chain" id="PRO_5034185902" description="Chemokine interleukin-8-like domain-containing protein" evidence="4">
    <location>
        <begin position="24"/>
        <end position="145"/>
    </location>
</feature>
<dbReference type="Pfam" id="PF00048">
    <property type="entry name" value="IL8"/>
    <property type="match status" value="1"/>
</dbReference>
<evidence type="ECO:0000256" key="2">
    <source>
        <dbReference type="ARBA" id="ARBA00023157"/>
    </source>
</evidence>
<accession>A0A8D2DD50</accession>
<feature type="region of interest" description="Disordered" evidence="3">
    <location>
        <begin position="115"/>
        <end position="145"/>
    </location>
</feature>
<sequence>MNPWILASLVACFVGAWVPAVHTQGAFEDCCLDYHPHTTLALLLRARSYWVQEVSGSCNLPAVIFHFRRTGRMVCGNPRDIRVQKAKRILERRASQRSKYNTRLTVQGFLAGRKKLSTGTARPPLSKLKDLSSSSSRSKRNVSLS</sequence>
<keyword evidence="4" id="KW-0732">Signal</keyword>
<dbReference type="InterPro" id="IPR001811">
    <property type="entry name" value="Chemokine_IL8-like_dom"/>
</dbReference>
<evidence type="ECO:0000256" key="1">
    <source>
        <dbReference type="ARBA" id="ARBA00022514"/>
    </source>
</evidence>
<reference evidence="6" key="2">
    <citation type="submission" date="2025-09" db="UniProtKB">
        <authorList>
            <consortium name="Ensembl"/>
        </authorList>
    </citation>
    <scope>IDENTIFICATION</scope>
</reference>
<dbReference type="AlphaFoldDB" id="A0A8D2DD50"/>
<dbReference type="InterPro" id="IPR036048">
    <property type="entry name" value="Interleukin_8-like_sf"/>
</dbReference>
<feature type="domain" description="Chemokine interleukin-8-like" evidence="5">
    <location>
        <begin position="27"/>
        <end position="90"/>
    </location>
</feature>
<evidence type="ECO:0000259" key="5">
    <source>
        <dbReference type="SMART" id="SM00199"/>
    </source>
</evidence>
<dbReference type="Proteomes" id="UP000694564">
    <property type="component" value="Chromosome 16"/>
</dbReference>
<keyword evidence="1" id="KW-0202">Cytokine</keyword>
<evidence type="ECO:0000313" key="6">
    <source>
        <dbReference type="Ensembl" id="ENSSVLP00005022229.1"/>
    </source>
</evidence>
<dbReference type="GO" id="GO:0005615">
    <property type="term" value="C:extracellular space"/>
    <property type="evidence" value="ECO:0007669"/>
    <property type="project" value="UniProtKB-KW"/>
</dbReference>
<dbReference type="SMART" id="SM00199">
    <property type="entry name" value="SCY"/>
    <property type="match status" value="1"/>
</dbReference>
<evidence type="ECO:0000256" key="3">
    <source>
        <dbReference type="SAM" id="MobiDB-lite"/>
    </source>
</evidence>
<proteinExistence type="predicted"/>
<reference evidence="6" key="1">
    <citation type="submission" date="2025-08" db="UniProtKB">
        <authorList>
            <consortium name="Ensembl"/>
        </authorList>
    </citation>
    <scope>IDENTIFICATION</scope>
</reference>
<dbReference type="GeneTree" id="ENSGT01010000222539"/>
<keyword evidence="2" id="KW-1015">Disulfide bond</keyword>
<organism evidence="6 7">
    <name type="scientific">Sciurus vulgaris</name>
    <name type="common">Eurasian red squirrel</name>
    <dbReference type="NCBI Taxonomy" id="55149"/>
    <lineage>
        <taxon>Eukaryota</taxon>
        <taxon>Metazoa</taxon>
        <taxon>Chordata</taxon>
        <taxon>Craniata</taxon>
        <taxon>Vertebrata</taxon>
        <taxon>Euteleostomi</taxon>
        <taxon>Mammalia</taxon>
        <taxon>Eutheria</taxon>
        <taxon>Euarchontoglires</taxon>
        <taxon>Glires</taxon>
        <taxon>Rodentia</taxon>
        <taxon>Sciuromorpha</taxon>
        <taxon>Sciuridae</taxon>
        <taxon>Sciurinae</taxon>
        <taxon>Sciurini</taxon>
        <taxon>Sciurus</taxon>
    </lineage>
</organism>
<keyword evidence="7" id="KW-1185">Reference proteome</keyword>
<protein>
    <recommendedName>
        <fullName evidence="5">Chemokine interleukin-8-like domain-containing protein</fullName>
    </recommendedName>
</protein>
<feature type="compositionally biased region" description="Low complexity" evidence="3">
    <location>
        <begin position="131"/>
        <end position="145"/>
    </location>
</feature>
<dbReference type="Gene3D" id="2.40.50.40">
    <property type="match status" value="1"/>
</dbReference>
<dbReference type="Ensembl" id="ENSSVLT00005024738.1">
    <property type="protein sequence ID" value="ENSSVLP00005022229.1"/>
    <property type="gene ID" value="ENSSVLG00005017716.1"/>
</dbReference>
<dbReference type="OrthoDB" id="9930747at2759"/>
<name>A0A8D2DD50_SCIVU</name>